<reference evidence="1" key="1">
    <citation type="submission" date="2018-05" db="EMBL/GenBank/DDBJ databases">
        <authorList>
            <person name="Lanie J.A."/>
            <person name="Ng W.-L."/>
            <person name="Kazmierczak K.M."/>
            <person name="Andrzejewski T.M."/>
            <person name="Davidsen T.M."/>
            <person name="Wayne K.J."/>
            <person name="Tettelin H."/>
            <person name="Glass J.I."/>
            <person name="Rusch D."/>
            <person name="Podicherti R."/>
            <person name="Tsui H.-C.T."/>
            <person name="Winkler M.E."/>
        </authorList>
    </citation>
    <scope>NUCLEOTIDE SEQUENCE</scope>
</reference>
<dbReference type="AlphaFoldDB" id="A0A382AH88"/>
<gene>
    <name evidence="1" type="ORF">METZ01_LOCUS153495</name>
</gene>
<evidence type="ECO:0000313" key="1">
    <source>
        <dbReference type="EMBL" id="SVB00641.1"/>
    </source>
</evidence>
<organism evidence="1">
    <name type="scientific">marine metagenome</name>
    <dbReference type="NCBI Taxonomy" id="408172"/>
    <lineage>
        <taxon>unclassified sequences</taxon>
        <taxon>metagenomes</taxon>
        <taxon>ecological metagenomes</taxon>
    </lineage>
</organism>
<accession>A0A382AH88</accession>
<protein>
    <submittedName>
        <fullName evidence="1">Uncharacterized protein</fullName>
    </submittedName>
</protein>
<sequence>MIPDTKRDEVGNSNSKKFKDLQQKHIILKWLKFPIL</sequence>
<dbReference type="EMBL" id="UINC01025307">
    <property type="protein sequence ID" value="SVB00641.1"/>
    <property type="molecule type" value="Genomic_DNA"/>
</dbReference>
<name>A0A382AH88_9ZZZZ</name>
<proteinExistence type="predicted"/>